<feature type="transmembrane region" description="Helical" evidence="15">
    <location>
        <begin position="29"/>
        <end position="46"/>
    </location>
</feature>
<keyword evidence="12" id="KW-0829">Tyrosine-protein kinase</keyword>
<feature type="domain" description="Polysaccharide chain length determinant N-terminal" evidence="16">
    <location>
        <begin position="16"/>
        <end position="103"/>
    </location>
</feature>
<dbReference type="Pfam" id="PF13614">
    <property type="entry name" value="AAA_31"/>
    <property type="match status" value="1"/>
</dbReference>
<reference evidence="20" key="1">
    <citation type="journal article" date="2019" name="Int. J. Syst. Evol. Microbiol.">
        <title>The Global Catalogue of Microorganisms (GCM) 10K type strain sequencing project: providing services to taxonomists for standard genome sequencing and annotation.</title>
        <authorList>
            <consortium name="The Broad Institute Genomics Platform"/>
            <consortium name="The Broad Institute Genome Sequencing Center for Infectious Disease"/>
            <person name="Wu L."/>
            <person name="Ma J."/>
        </authorList>
    </citation>
    <scope>NUCLEOTIDE SEQUENCE [LARGE SCALE GENOMIC DNA]</scope>
    <source>
        <strain evidence="20">CCUG 55328</strain>
    </source>
</reference>
<evidence type="ECO:0000256" key="6">
    <source>
        <dbReference type="ARBA" id="ARBA00022692"/>
    </source>
</evidence>
<feature type="domain" description="Tyrosine-protein kinase G-rich" evidence="18">
    <location>
        <begin position="380"/>
        <end position="459"/>
    </location>
</feature>
<evidence type="ECO:0000256" key="9">
    <source>
        <dbReference type="ARBA" id="ARBA00022840"/>
    </source>
</evidence>
<gene>
    <name evidence="19" type="ORF">ACFQ3C_10455</name>
</gene>
<evidence type="ECO:0000259" key="17">
    <source>
        <dbReference type="Pfam" id="PF13614"/>
    </source>
</evidence>
<keyword evidence="20" id="KW-1185">Reference proteome</keyword>
<evidence type="ECO:0000259" key="16">
    <source>
        <dbReference type="Pfam" id="PF02706"/>
    </source>
</evidence>
<dbReference type="InterPro" id="IPR003856">
    <property type="entry name" value="LPS_length_determ_N"/>
</dbReference>
<keyword evidence="7" id="KW-0547">Nucleotide-binding</keyword>
<dbReference type="InterPro" id="IPR032807">
    <property type="entry name" value="GNVR"/>
</dbReference>
<protein>
    <submittedName>
        <fullName evidence="19">Polysaccharide biosynthesis tyrosine autokinase</fullName>
        <ecNumber evidence="19">2.7.10.2</ecNumber>
    </submittedName>
</protein>
<dbReference type="Gene3D" id="3.40.50.300">
    <property type="entry name" value="P-loop containing nucleotide triphosphate hydrolases"/>
    <property type="match status" value="1"/>
</dbReference>
<comment type="catalytic activity">
    <reaction evidence="13">
        <text>L-tyrosyl-[protein] + ATP = O-phospho-L-tyrosyl-[protein] + ADP + H(+)</text>
        <dbReference type="Rhea" id="RHEA:10596"/>
        <dbReference type="Rhea" id="RHEA-COMP:10136"/>
        <dbReference type="Rhea" id="RHEA-COMP:20101"/>
        <dbReference type="ChEBI" id="CHEBI:15378"/>
        <dbReference type="ChEBI" id="CHEBI:30616"/>
        <dbReference type="ChEBI" id="CHEBI:46858"/>
        <dbReference type="ChEBI" id="CHEBI:61978"/>
        <dbReference type="ChEBI" id="CHEBI:456216"/>
    </reaction>
</comment>
<comment type="similarity">
    <text evidence="2">Belongs to the etk/wzc family.</text>
</comment>
<dbReference type="EC" id="2.7.10.2" evidence="19"/>
<dbReference type="Pfam" id="PF13807">
    <property type="entry name" value="GNVR"/>
    <property type="match status" value="1"/>
</dbReference>
<feature type="coiled-coil region" evidence="14">
    <location>
        <begin position="282"/>
        <end position="374"/>
    </location>
</feature>
<keyword evidence="10 15" id="KW-1133">Transmembrane helix</keyword>
<evidence type="ECO:0000256" key="4">
    <source>
        <dbReference type="ARBA" id="ARBA00022519"/>
    </source>
</evidence>
<evidence type="ECO:0000256" key="2">
    <source>
        <dbReference type="ARBA" id="ARBA00008883"/>
    </source>
</evidence>
<keyword evidence="9" id="KW-0067">ATP-binding</keyword>
<keyword evidence="6 15" id="KW-0812">Transmembrane</keyword>
<evidence type="ECO:0000256" key="10">
    <source>
        <dbReference type="ARBA" id="ARBA00022989"/>
    </source>
</evidence>
<comment type="subcellular location">
    <subcellularLocation>
        <location evidence="1">Cell inner membrane</location>
        <topology evidence="1">Multi-pass membrane protein</topology>
    </subcellularLocation>
</comment>
<keyword evidence="14" id="KW-0175">Coiled coil</keyword>
<dbReference type="Pfam" id="PF23607">
    <property type="entry name" value="WZC_N"/>
    <property type="match status" value="1"/>
</dbReference>
<proteinExistence type="inferred from homology"/>
<evidence type="ECO:0000256" key="8">
    <source>
        <dbReference type="ARBA" id="ARBA00022777"/>
    </source>
</evidence>
<evidence type="ECO:0000256" key="7">
    <source>
        <dbReference type="ARBA" id="ARBA00022741"/>
    </source>
</evidence>
<evidence type="ECO:0000256" key="1">
    <source>
        <dbReference type="ARBA" id="ARBA00004429"/>
    </source>
</evidence>
<keyword evidence="8" id="KW-0418">Kinase</keyword>
<evidence type="ECO:0000313" key="19">
    <source>
        <dbReference type="EMBL" id="MFD1195091.1"/>
    </source>
</evidence>
<keyword evidence="11 15" id="KW-0472">Membrane</keyword>
<evidence type="ECO:0000259" key="18">
    <source>
        <dbReference type="Pfam" id="PF13807"/>
    </source>
</evidence>
<evidence type="ECO:0000256" key="14">
    <source>
        <dbReference type="SAM" id="Coils"/>
    </source>
</evidence>
<dbReference type="RefSeq" id="WP_380791436.1">
    <property type="nucleotide sequence ID" value="NZ_JBHTKR010000004.1"/>
</dbReference>
<dbReference type="InterPro" id="IPR050445">
    <property type="entry name" value="Bact_polysacc_biosynth/exp"/>
</dbReference>
<feature type="transmembrane region" description="Helical" evidence="15">
    <location>
        <begin position="440"/>
        <end position="462"/>
    </location>
</feature>
<dbReference type="InterPro" id="IPR005702">
    <property type="entry name" value="Wzc-like_C"/>
</dbReference>
<name>A0ABW3TF41_9RHOB</name>
<evidence type="ECO:0000256" key="5">
    <source>
        <dbReference type="ARBA" id="ARBA00022679"/>
    </source>
</evidence>
<dbReference type="GO" id="GO:0004715">
    <property type="term" value="F:non-membrane spanning protein tyrosine kinase activity"/>
    <property type="evidence" value="ECO:0007669"/>
    <property type="project" value="UniProtKB-EC"/>
</dbReference>
<dbReference type="PANTHER" id="PTHR32309:SF32">
    <property type="entry name" value="TYROSINE-PROTEIN KINASE ETK-RELATED"/>
    <property type="match status" value="1"/>
</dbReference>
<dbReference type="PANTHER" id="PTHR32309">
    <property type="entry name" value="TYROSINE-PROTEIN KINASE"/>
    <property type="match status" value="1"/>
</dbReference>
<evidence type="ECO:0000313" key="20">
    <source>
        <dbReference type="Proteomes" id="UP001597151"/>
    </source>
</evidence>
<keyword evidence="3" id="KW-1003">Cell membrane</keyword>
<dbReference type="InterPro" id="IPR025669">
    <property type="entry name" value="AAA_dom"/>
</dbReference>
<evidence type="ECO:0000256" key="12">
    <source>
        <dbReference type="ARBA" id="ARBA00023137"/>
    </source>
</evidence>
<accession>A0ABW3TF41</accession>
<dbReference type="Pfam" id="PF02706">
    <property type="entry name" value="Wzz"/>
    <property type="match status" value="1"/>
</dbReference>
<sequence>MNAPVAEEYPASPDADIGQMLRQVWSGKYWIIAFTLIFGLAGFIVAKSTPPTFRADALMQLEDNSAQMSLPTSIRELTSGTPRSVTEIEILYSRLVLGQAVADTRTDWIAEPRRVPMVGEALNQMGLPIPDLEILRPFAHRGERIELDLLEVPPQWLGRQLVLTITSDDATSFSVKLPDGREIAGQVGQQITDALLGFGLRVRELRGAWGRQFTLAQIDESAAIIGLRSRLSIFERGGQSNILELSLSGDDPREIERVLHAITQAYLRQNISRSAAEAQSSLEFVESQIPDAEAAVRAAETALNAYRQAQRAIDLGFEAQSLLTQVSAIEIELQQLDAQEDELSQRYTSNHPTYQQLLNNRARLQERLETLRSEVGELPETQREVFNLTRDLELAREVYGQLLNRAQELQVLRASTIGNVRIVDVARVSPIPIGPQQNRIIGLGVLMGLMAGVAVVFLRLWLRRGVQSAEQIDALGLLVFATVNVAPQAENAHKRKGAIPILALTDPGNLAVEGFRSLRTSLHFAMMDSRAHSVALTSPAPGVGKSFTAVNLAVVAAQAGQRVCLVDADIRRGYLRRYFDMPKDQPGLSEFLNGDAKLDKILMPGPIPKLSVITTGHYPPNPSELLMSSSLKDLMAQLDSRFDLIIVDTPPALAVTDPVIVGRQVGSVIAVARFDQTPLREIDAMHKLLRSSGVNVAGAVLNGFDPTRAKVASGYAYSYRYEYKSSGAN</sequence>
<dbReference type="InterPro" id="IPR027417">
    <property type="entry name" value="P-loop_NTPase"/>
</dbReference>
<dbReference type="CDD" id="cd05387">
    <property type="entry name" value="BY-kinase"/>
    <property type="match status" value="1"/>
</dbReference>
<feature type="domain" description="AAA" evidence="17">
    <location>
        <begin position="541"/>
        <end position="656"/>
    </location>
</feature>
<comment type="caution">
    <text evidence="19">The sequence shown here is derived from an EMBL/GenBank/DDBJ whole genome shotgun (WGS) entry which is preliminary data.</text>
</comment>
<evidence type="ECO:0000256" key="11">
    <source>
        <dbReference type="ARBA" id="ARBA00023136"/>
    </source>
</evidence>
<evidence type="ECO:0000256" key="15">
    <source>
        <dbReference type="SAM" id="Phobius"/>
    </source>
</evidence>
<evidence type="ECO:0000256" key="3">
    <source>
        <dbReference type="ARBA" id="ARBA00022475"/>
    </source>
</evidence>
<dbReference type="NCBIfam" id="TIGR01007">
    <property type="entry name" value="eps_fam"/>
    <property type="match status" value="1"/>
</dbReference>
<evidence type="ECO:0000256" key="13">
    <source>
        <dbReference type="ARBA" id="ARBA00053015"/>
    </source>
</evidence>
<dbReference type="Proteomes" id="UP001597151">
    <property type="component" value="Unassembled WGS sequence"/>
</dbReference>
<dbReference type="EMBL" id="JBHTKR010000004">
    <property type="protein sequence ID" value="MFD1195091.1"/>
    <property type="molecule type" value="Genomic_DNA"/>
</dbReference>
<organism evidence="19 20">
    <name type="scientific">Seohaeicola saemankumensis</name>
    <dbReference type="NCBI Taxonomy" id="481181"/>
    <lineage>
        <taxon>Bacteria</taxon>
        <taxon>Pseudomonadati</taxon>
        <taxon>Pseudomonadota</taxon>
        <taxon>Alphaproteobacteria</taxon>
        <taxon>Rhodobacterales</taxon>
        <taxon>Roseobacteraceae</taxon>
        <taxon>Seohaeicola</taxon>
    </lineage>
</organism>
<keyword evidence="4" id="KW-0997">Cell inner membrane</keyword>
<dbReference type="SUPFAM" id="SSF52540">
    <property type="entry name" value="P-loop containing nucleoside triphosphate hydrolases"/>
    <property type="match status" value="1"/>
</dbReference>
<keyword evidence="5 19" id="KW-0808">Transferase</keyword>